<dbReference type="Gene3D" id="3.40.50.1000">
    <property type="entry name" value="HAD superfamily/HAD-like"/>
    <property type="match status" value="1"/>
</dbReference>
<dbReference type="AlphaFoldDB" id="A0A1H1QC72"/>
<dbReference type="STRING" id="630515.SAMN04489812_1219"/>
<proteinExistence type="predicted"/>
<organism evidence="1 2">
    <name type="scientific">Microlunatus soli</name>
    <dbReference type="NCBI Taxonomy" id="630515"/>
    <lineage>
        <taxon>Bacteria</taxon>
        <taxon>Bacillati</taxon>
        <taxon>Actinomycetota</taxon>
        <taxon>Actinomycetes</taxon>
        <taxon>Propionibacteriales</taxon>
        <taxon>Propionibacteriaceae</taxon>
        <taxon>Microlunatus</taxon>
    </lineage>
</organism>
<sequence>MVDKRFVRGLASVSVSCSGVGIRSLPSDLARPSARPVLLLDFDGTICLGDGPVLAYAEAAFAALPAAQRAAAEEQLARFVDHDPQLHRQYADGYVLVQTLAASLPPAQLQAAYLTSRHRLAADGLGVRPAAGLAELLIKVGPTVSTVVLTNAPEVGVVETLERFGLSGLLDQVIVAGGKPTRMPEHLDVLLAGRPPSTLLSIGDHWINDVRIPLQRGTFGGLITETPRADQPAHLIGSGLAELSDGITEWAADPRAFARRHRLPVSAAIRTGAG</sequence>
<dbReference type="InterPro" id="IPR023214">
    <property type="entry name" value="HAD_sf"/>
</dbReference>
<dbReference type="Proteomes" id="UP000199103">
    <property type="component" value="Chromosome I"/>
</dbReference>
<dbReference type="Gene3D" id="1.20.120.1600">
    <property type="match status" value="1"/>
</dbReference>
<protein>
    <submittedName>
        <fullName evidence="1">FMN phosphatase YigB, HAD superfamily</fullName>
    </submittedName>
</protein>
<dbReference type="EMBL" id="LT629772">
    <property type="protein sequence ID" value="SDS21108.1"/>
    <property type="molecule type" value="Genomic_DNA"/>
</dbReference>
<dbReference type="SUPFAM" id="SSF56784">
    <property type="entry name" value="HAD-like"/>
    <property type="match status" value="1"/>
</dbReference>
<evidence type="ECO:0000313" key="1">
    <source>
        <dbReference type="EMBL" id="SDS21108.1"/>
    </source>
</evidence>
<dbReference type="InterPro" id="IPR036412">
    <property type="entry name" value="HAD-like_sf"/>
</dbReference>
<accession>A0A1H1QC72</accession>
<gene>
    <name evidence="1" type="ORF">SAMN04489812_1219</name>
</gene>
<keyword evidence="2" id="KW-1185">Reference proteome</keyword>
<evidence type="ECO:0000313" key="2">
    <source>
        <dbReference type="Proteomes" id="UP000199103"/>
    </source>
</evidence>
<name>A0A1H1QC72_9ACTN</name>
<reference evidence="1 2" key="1">
    <citation type="submission" date="2016-10" db="EMBL/GenBank/DDBJ databases">
        <authorList>
            <person name="de Groot N.N."/>
        </authorList>
    </citation>
    <scope>NUCLEOTIDE SEQUENCE [LARGE SCALE GENOMIC DNA]</scope>
    <source>
        <strain evidence="1 2">DSM 21800</strain>
    </source>
</reference>